<dbReference type="Proteomes" id="UP001623348">
    <property type="component" value="Unassembled WGS sequence"/>
</dbReference>
<evidence type="ECO:0000256" key="1">
    <source>
        <dbReference type="ARBA" id="ARBA00023054"/>
    </source>
</evidence>
<evidence type="ECO:0000256" key="2">
    <source>
        <dbReference type="SAM" id="Coils"/>
    </source>
</evidence>
<proteinExistence type="predicted"/>
<evidence type="ECO:0000313" key="5">
    <source>
        <dbReference type="Proteomes" id="UP001623348"/>
    </source>
</evidence>
<dbReference type="InterPro" id="IPR051147">
    <property type="entry name" value="CFAP_domain-containing"/>
</dbReference>
<dbReference type="PANTHER" id="PTHR21683:SF8">
    <property type="entry name" value="COILED-COIL DOMAIN-CONTAINING PROTEIN 42"/>
    <property type="match status" value="1"/>
</dbReference>
<accession>A0ABC9XJJ3</accession>
<sequence>MSRSLWWCQAFKEKMKVITCRWRDLHAKEAQLKIYMEKSGRILKENDKMRIQALKKASKERERRIQKESEVLRAKRELEALRNKHQKLCNKVQKYSIFTKYLEDVVKISQFEEIQEIIWRYKTLMRVHKDLLQSQQGHVEMSEQAKVLLDQYTAEKEAEILQYQNELVQLQLRFDQTQNDILPWQTHWADIQNTNAKKALKLGTIKMAILNLFQCVSMQLKAHLNVPVDDSHRQLNMIQQFIQDLADISMEVKRKSIQNHQLYL</sequence>
<evidence type="ECO:0000313" key="4">
    <source>
        <dbReference type="EMBL" id="GAB0197846.1"/>
    </source>
</evidence>
<dbReference type="AlphaFoldDB" id="A0ABC9XJJ3"/>
<dbReference type="Pfam" id="PF13863">
    <property type="entry name" value="DUF4200"/>
    <property type="match status" value="1"/>
</dbReference>
<reference evidence="4 5" key="1">
    <citation type="submission" date="2024-06" db="EMBL/GenBank/DDBJ databases">
        <title>The draft genome of Grus japonensis, version 3.</title>
        <authorList>
            <person name="Nabeshima K."/>
            <person name="Suzuki S."/>
            <person name="Onuma M."/>
        </authorList>
    </citation>
    <scope>NUCLEOTIDE SEQUENCE [LARGE SCALE GENOMIC DNA]</scope>
    <source>
        <strain evidence="4 5">451A</strain>
    </source>
</reference>
<evidence type="ECO:0000259" key="3">
    <source>
        <dbReference type="Pfam" id="PF13863"/>
    </source>
</evidence>
<name>A0ABC9XJJ3_GRUJA</name>
<dbReference type="InterPro" id="IPR025252">
    <property type="entry name" value="DUF4200"/>
</dbReference>
<comment type="caution">
    <text evidence="4">The sequence shown here is derived from an EMBL/GenBank/DDBJ whole genome shotgun (WGS) entry which is preliminary data.</text>
</comment>
<feature type="domain" description="DUF4200" evidence="3">
    <location>
        <begin position="10"/>
        <end position="107"/>
    </location>
</feature>
<dbReference type="GO" id="GO:0005856">
    <property type="term" value="C:cytoskeleton"/>
    <property type="evidence" value="ECO:0007669"/>
    <property type="project" value="UniProtKB-ARBA"/>
</dbReference>
<feature type="coiled-coil region" evidence="2">
    <location>
        <begin position="153"/>
        <end position="180"/>
    </location>
</feature>
<organism evidence="4 5">
    <name type="scientific">Grus japonensis</name>
    <name type="common">Japanese crane</name>
    <name type="synonym">Red-crowned crane</name>
    <dbReference type="NCBI Taxonomy" id="30415"/>
    <lineage>
        <taxon>Eukaryota</taxon>
        <taxon>Metazoa</taxon>
        <taxon>Chordata</taxon>
        <taxon>Craniata</taxon>
        <taxon>Vertebrata</taxon>
        <taxon>Euteleostomi</taxon>
        <taxon>Archelosauria</taxon>
        <taxon>Archosauria</taxon>
        <taxon>Dinosauria</taxon>
        <taxon>Saurischia</taxon>
        <taxon>Theropoda</taxon>
        <taxon>Coelurosauria</taxon>
        <taxon>Aves</taxon>
        <taxon>Neognathae</taxon>
        <taxon>Neoaves</taxon>
        <taxon>Gruiformes</taxon>
        <taxon>Gruidae</taxon>
        <taxon>Grus</taxon>
    </lineage>
</organism>
<gene>
    <name evidence="4" type="ORF">GRJ2_002250000</name>
</gene>
<keyword evidence="1 2" id="KW-0175">Coiled coil</keyword>
<keyword evidence="5" id="KW-1185">Reference proteome</keyword>
<protein>
    <submittedName>
        <fullName evidence="4">Coiled-coil domain-containing protein 42</fullName>
    </submittedName>
</protein>
<feature type="coiled-coil region" evidence="2">
    <location>
        <begin position="64"/>
        <end position="91"/>
    </location>
</feature>
<dbReference type="EMBL" id="BAAFJT010000018">
    <property type="protein sequence ID" value="GAB0197846.1"/>
    <property type="molecule type" value="Genomic_DNA"/>
</dbReference>
<dbReference type="PANTHER" id="PTHR21683">
    <property type="entry name" value="COILED-COIL DOMAIN-CONTAINING PROTEIN 42 LIKE-2-LIKE-RELATED"/>
    <property type="match status" value="1"/>
</dbReference>